<gene>
    <name evidence="2" type="ORF">DB31_2388</name>
</gene>
<proteinExistence type="predicted"/>
<keyword evidence="3" id="KW-1185">Reference proteome</keyword>
<feature type="region of interest" description="Disordered" evidence="1">
    <location>
        <begin position="21"/>
        <end position="56"/>
    </location>
</feature>
<feature type="compositionally biased region" description="Basic residues" evidence="1">
    <location>
        <begin position="30"/>
        <end position="43"/>
    </location>
</feature>
<dbReference type="Proteomes" id="UP000028725">
    <property type="component" value="Unassembled WGS sequence"/>
</dbReference>
<evidence type="ECO:0000313" key="2">
    <source>
        <dbReference type="EMBL" id="KFE63976.1"/>
    </source>
</evidence>
<evidence type="ECO:0000256" key="1">
    <source>
        <dbReference type="SAM" id="MobiDB-lite"/>
    </source>
</evidence>
<organism evidence="2 3">
    <name type="scientific">Hyalangium minutum</name>
    <dbReference type="NCBI Taxonomy" id="394096"/>
    <lineage>
        <taxon>Bacteria</taxon>
        <taxon>Pseudomonadati</taxon>
        <taxon>Myxococcota</taxon>
        <taxon>Myxococcia</taxon>
        <taxon>Myxococcales</taxon>
        <taxon>Cystobacterineae</taxon>
        <taxon>Archangiaceae</taxon>
        <taxon>Hyalangium</taxon>
    </lineage>
</organism>
<accession>A0A085W8G3</accession>
<name>A0A085W8G3_9BACT</name>
<dbReference type="EMBL" id="JMCB01000015">
    <property type="protein sequence ID" value="KFE63976.1"/>
    <property type="molecule type" value="Genomic_DNA"/>
</dbReference>
<protein>
    <submittedName>
        <fullName evidence="2">Uncharacterized protein</fullName>
    </submittedName>
</protein>
<comment type="caution">
    <text evidence="2">The sequence shown here is derived from an EMBL/GenBank/DDBJ whole genome shotgun (WGS) entry which is preliminary data.</text>
</comment>
<sequence>MNIRGAASKCDLKNLVEFHGQARMLAPPQRRAKIPPRHKRQRRRLPEGNPRRGLLH</sequence>
<reference evidence="2 3" key="1">
    <citation type="submission" date="2014-04" db="EMBL/GenBank/DDBJ databases">
        <title>Genome assembly of Hyalangium minutum DSM 14724.</title>
        <authorList>
            <person name="Sharma G."/>
            <person name="Subramanian S."/>
        </authorList>
    </citation>
    <scope>NUCLEOTIDE SEQUENCE [LARGE SCALE GENOMIC DNA]</scope>
    <source>
        <strain evidence="2 3">DSM 14724</strain>
    </source>
</reference>
<dbReference type="AlphaFoldDB" id="A0A085W8G3"/>
<evidence type="ECO:0000313" key="3">
    <source>
        <dbReference type="Proteomes" id="UP000028725"/>
    </source>
</evidence>